<organism evidence="2 3">
    <name type="scientific">Methylobacterium indicum</name>
    <dbReference type="NCBI Taxonomy" id="1775910"/>
    <lineage>
        <taxon>Bacteria</taxon>
        <taxon>Pseudomonadati</taxon>
        <taxon>Pseudomonadota</taxon>
        <taxon>Alphaproteobacteria</taxon>
        <taxon>Hyphomicrobiales</taxon>
        <taxon>Methylobacteriaceae</taxon>
        <taxon>Methylobacterium</taxon>
    </lineage>
</organism>
<accession>A0A8H9C8K6</accession>
<dbReference type="OrthoDB" id="9809206at2"/>
<evidence type="ECO:0000313" key="2">
    <source>
        <dbReference type="EMBL" id="BCM85831.1"/>
    </source>
</evidence>
<proteinExistence type="predicted"/>
<dbReference type="KEGG" id="mind:mvi_42920"/>
<reference evidence="2" key="1">
    <citation type="submission" date="2020-11" db="EMBL/GenBank/DDBJ databases">
        <title>Complete genome sequence of a novel pathogenic Methylobacterium strain isolated from rice in Vietnam.</title>
        <authorList>
            <person name="Lai K."/>
            <person name="Okazaki S."/>
            <person name="Higashi K."/>
            <person name="Mori H."/>
            <person name="Toyoda A."/>
            <person name="Kurokawa K."/>
        </authorList>
    </citation>
    <scope>NUCLEOTIDE SEQUENCE</scope>
    <source>
        <strain evidence="2">VL1</strain>
    </source>
</reference>
<evidence type="ECO:0000256" key="1">
    <source>
        <dbReference type="SAM" id="MobiDB-lite"/>
    </source>
</evidence>
<evidence type="ECO:0000313" key="3">
    <source>
        <dbReference type="Proteomes" id="UP000663508"/>
    </source>
</evidence>
<protein>
    <submittedName>
        <fullName evidence="2">Uncharacterized protein</fullName>
    </submittedName>
</protein>
<gene>
    <name evidence="2" type="ORF">mvi_42920</name>
</gene>
<dbReference type="Proteomes" id="UP000663508">
    <property type="component" value="Chromosome"/>
</dbReference>
<feature type="region of interest" description="Disordered" evidence="1">
    <location>
        <begin position="1"/>
        <end position="20"/>
    </location>
</feature>
<name>A0A8H9C8K6_9HYPH</name>
<dbReference type="EMBL" id="AP024145">
    <property type="protein sequence ID" value="BCM85831.1"/>
    <property type="molecule type" value="Genomic_DNA"/>
</dbReference>
<dbReference type="AlphaFoldDB" id="A0A8H9C8K6"/>
<sequence>MWPASHEWAASTRAPGTGEEFSHTIRCHRAVEAARGVILDLRDRGEIGDDAFFRLEEELEGTELSATPRDEVVP</sequence>